<dbReference type="EMBL" id="JAZHXI010000015">
    <property type="protein sequence ID" value="KAL2063328.1"/>
    <property type="molecule type" value="Genomic_DNA"/>
</dbReference>
<feature type="compositionally biased region" description="Polar residues" evidence="1">
    <location>
        <begin position="789"/>
        <end position="803"/>
    </location>
</feature>
<feature type="region of interest" description="Disordered" evidence="1">
    <location>
        <begin position="869"/>
        <end position="955"/>
    </location>
</feature>
<reference evidence="3 4" key="1">
    <citation type="journal article" date="2024" name="Commun. Biol.">
        <title>Comparative genomic analysis of thermophilic fungi reveals convergent evolutionary adaptations and gene losses.</title>
        <authorList>
            <person name="Steindorff A.S."/>
            <person name="Aguilar-Pontes M.V."/>
            <person name="Robinson A.J."/>
            <person name="Andreopoulos B."/>
            <person name="LaButti K."/>
            <person name="Kuo A."/>
            <person name="Mondo S."/>
            <person name="Riley R."/>
            <person name="Otillar R."/>
            <person name="Haridas S."/>
            <person name="Lipzen A."/>
            <person name="Grimwood J."/>
            <person name="Schmutz J."/>
            <person name="Clum A."/>
            <person name="Reid I.D."/>
            <person name="Moisan M.C."/>
            <person name="Butler G."/>
            <person name="Nguyen T.T.M."/>
            <person name="Dewar K."/>
            <person name="Conant G."/>
            <person name="Drula E."/>
            <person name="Henrissat B."/>
            <person name="Hansel C."/>
            <person name="Singer S."/>
            <person name="Hutchinson M.I."/>
            <person name="de Vries R.P."/>
            <person name="Natvig D.O."/>
            <person name="Powell A.J."/>
            <person name="Tsang A."/>
            <person name="Grigoriev I.V."/>
        </authorList>
    </citation>
    <scope>NUCLEOTIDE SEQUENCE [LARGE SCALE GENOMIC DNA]</scope>
    <source>
        <strain evidence="3 4">CBS 494.80</strain>
    </source>
</reference>
<keyword evidence="2" id="KW-0472">Membrane</keyword>
<feature type="transmembrane region" description="Helical" evidence="2">
    <location>
        <begin position="1046"/>
        <end position="1067"/>
    </location>
</feature>
<feature type="compositionally biased region" description="Polar residues" evidence="1">
    <location>
        <begin position="15"/>
        <end position="28"/>
    </location>
</feature>
<evidence type="ECO:0000256" key="2">
    <source>
        <dbReference type="SAM" id="Phobius"/>
    </source>
</evidence>
<feature type="region of interest" description="Disordered" evidence="1">
    <location>
        <begin position="1"/>
        <end position="72"/>
    </location>
</feature>
<evidence type="ECO:0000313" key="4">
    <source>
        <dbReference type="Proteomes" id="UP001595075"/>
    </source>
</evidence>
<protein>
    <submittedName>
        <fullName evidence="3">Uncharacterized protein</fullName>
    </submittedName>
</protein>
<feature type="region of interest" description="Disordered" evidence="1">
    <location>
        <begin position="319"/>
        <end position="343"/>
    </location>
</feature>
<feature type="compositionally biased region" description="Basic and acidic residues" evidence="1">
    <location>
        <begin position="841"/>
        <end position="852"/>
    </location>
</feature>
<keyword evidence="2" id="KW-1133">Transmembrane helix</keyword>
<feature type="region of interest" description="Disordered" evidence="1">
    <location>
        <begin position="759"/>
        <end position="854"/>
    </location>
</feature>
<keyword evidence="2" id="KW-0812">Transmembrane</keyword>
<feature type="region of interest" description="Disordered" evidence="1">
    <location>
        <begin position="86"/>
        <end position="140"/>
    </location>
</feature>
<accession>A0ABR4C098</accession>
<comment type="caution">
    <text evidence="3">The sequence shown here is derived from an EMBL/GenBank/DDBJ whole genome shotgun (WGS) entry which is preliminary data.</text>
</comment>
<feature type="region of interest" description="Disordered" evidence="1">
    <location>
        <begin position="356"/>
        <end position="443"/>
    </location>
</feature>
<proteinExistence type="predicted"/>
<keyword evidence="4" id="KW-1185">Reference proteome</keyword>
<feature type="compositionally biased region" description="Polar residues" evidence="1">
    <location>
        <begin position="412"/>
        <end position="422"/>
    </location>
</feature>
<name>A0ABR4C098_9HELO</name>
<feature type="compositionally biased region" description="Polar residues" evidence="1">
    <location>
        <begin position="828"/>
        <end position="840"/>
    </location>
</feature>
<feature type="compositionally biased region" description="Basic and acidic residues" evidence="1">
    <location>
        <begin position="905"/>
        <end position="915"/>
    </location>
</feature>
<gene>
    <name evidence="3" type="ORF">VTL71DRAFT_5133</name>
</gene>
<feature type="region of interest" description="Disordered" evidence="1">
    <location>
        <begin position="197"/>
        <end position="284"/>
    </location>
</feature>
<feature type="compositionally biased region" description="Polar residues" evidence="1">
    <location>
        <begin position="870"/>
        <end position="893"/>
    </location>
</feature>
<feature type="compositionally biased region" description="Basic and acidic residues" evidence="1">
    <location>
        <begin position="205"/>
        <end position="219"/>
    </location>
</feature>
<feature type="compositionally biased region" description="Polar residues" evidence="1">
    <location>
        <begin position="86"/>
        <end position="108"/>
    </location>
</feature>
<organism evidence="3 4">
    <name type="scientific">Oculimacula yallundae</name>
    <dbReference type="NCBI Taxonomy" id="86028"/>
    <lineage>
        <taxon>Eukaryota</taxon>
        <taxon>Fungi</taxon>
        <taxon>Dikarya</taxon>
        <taxon>Ascomycota</taxon>
        <taxon>Pezizomycotina</taxon>
        <taxon>Leotiomycetes</taxon>
        <taxon>Helotiales</taxon>
        <taxon>Ploettnerulaceae</taxon>
        <taxon>Oculimacula</taxon>
    </lineage>
</organism>
<evidence type="ECO:0000256" key="1">
    <source>
        <dbReference type="SAM" id="MobiDB-lite"/>
    </source>
</evidence>
<dbReference type="Proteomes" id="UP001595075">
    <property type="component" value="Unassembled WGS sequence"/>
</dbReference>
<sequence>MDFQPPFSRVHGDPPNSSNPSHTESIPENDQGPATALTRKSTNPFRKHEEVLSFDAPRVLSPEPYSHMGVRKNTPVRAVFDDLTTAHSSITSGTARSRQRTLSNNNSDPADEEDSIPMQHLDLSKKDHRSPVPRLPTPPLPAVLATARFARSQDYLTDGDERFAGQLADLAEPMQPSLQEPKQSVFASIKNALVSYSSPSQAPWPRDRQSSENDQDLRSPENQGSGQESEYVDELSHYHSNPGAFKFPPSTPGGIRTSDVRTSNRYPTSYHPYNVPATSPPIPMSTHPRKFPRLVTGATEFSLREGSTVGNIVQHYAGSEGLDGDGSDFDQRMGVNGSKARSKNLFKPQTLGYELASSPPLYEPPQHSGLQFRKQRQGGAPKRTYAQAPRLDFTRNRDVPDPVDSSEMEPWPSSNINDQYRSSKADNVPRTPHPRGARDQDGNEVFDESISDTANSTLPSLPRISYRNPYRSNQARSLQARADPGHCIYDDSPNLEAGLGPQLPLEREVSQALRRASGYSVYSVGSVDSAGLDFGTIINYGKNTDLQAKTDGPSYGKGKGKEVAPGDQNNVGDGHVVDEQAKGFYDKDAIPTNWINSRQGIRVPINRLGSFPDSPPETPFGGNPQQSSRRRSTPADDVNDWETVGESAFGLEYGYDNPSGLIGGDVRRTGSSIANISDEGTASLHFEDINEFGSTERITQHPGTIQYSGDYRQRDLKSTKMPILMPVYNGHKVNGYLADSNRIRPSPVGAFFRPEPLTEAHKHPFNSTPPEVMPPARVAKAKGHRRSQLAPTDSRAASSSQNNTRRDRSSAYRKPSTAAESSRRVSEWTDSYRQTGPSESTQKHPFAEDDNNRPSSWQHVITFAKEMLDQEQSQASSRNGSGQAQPVPSSSRQPPGAFYQGLRAVSDHPRQHDGATKSAGRRSTAKPNGQFSLRPLSLLNGRLPSTPLRSVSNQSDMLDSDDFVYRSPLAPPKRNTWQKLYSSSRLLELQERAQADGVYSSQSTLSNANDVLSRRHLYEPPRLLPSPRKAKRDPTLEERKANFSKIVLTLCCFFPPLLILFAIGKMDGLMVWWSDGKCSRFCKSQKKWAVLILCIEVFVIAVLLITFLAWFFSKHRS</sequence>
<feature type="transmembrane region" description="Helical" evidence="2">
    <location>
        <begin position="1088"/>
        <end position="1112"/>
    </location>
</feature>
<feature type="region of interest" description="Disordered" evidence="1">
    <location>
        <begin position="605"/>
        <end position="640"/>
    </location>
</feature>
<feature type="region of interest" description="Disordered" evidence="1">
    <location>
        <begin position="549"/>
        <end position="572"/>
    </location>
</feature>
<evidence type="ECO:0000313" key="3">
    <source>
        <dbReference type="EMBL" id="KAL2063328.1"/>
    </source>
</evidence>